<dbReference type="GO" id="GO:0004860">
    <property type="term" value="F:protein kinase inhibitor activity"/>
    <property type="evidence" value="ECO:0007669"/>
    <property type="project" value="TreeGrafter"/>
</dbReference>
<dbReference type="AlphaFoldDB" id="A0A1E1L8N6"/>
<dbReference type="GO" id="GO:0003725">
    <property type="term" value="F:double-stranded RNA binding"/>
    <property type="evidence" value="ECO:0007669"/>
    <property type="project" value="InterPro"/>
</dbReference>
<evidence type="ECO:0000313" key="2">
    <source>
        <dbReference type="EMBL" id="CZT06910.1"/>
    </source>
</evidence>
<feature type="compositionally biased region" description="Basic and acidic residues" evidence="1">
    <location>
        <begin position="193"/>
        <end position="204"/>
    </location>
</feature>
<feature type="compositionally biased region" description="Basic residues" evidence="1">
    <location>
        <begin position="129"/>
        <end position="145"/>
    </location>
</feature>
<protein>
    <submittedName>
        <fullName evidence="2">Related to DUF1168 domain protein</fullName>
    </submittedName>
</protein>
<dbReference type="Pfam" id="PF06658">
    <property type="entry name" value="DUF1168"/>
    <property type="match status" value="1"/>
</dbReference>
<sequence>MSEQIPESIPTSADPRSKRPLKKRALSPRSLTAKSIDTLFSKPDQDIRIPGSTSLSTHSNPNGGPPEIVQNVQGSSAGAGSGEFHVYKASRRREYERLRGMDEEVRREDEGEKWERERREREERDREKTRRNREKRDRLKRKKGGNKAAGGAEDTESTTKGGKVKARVVVKEGLDGLGGEGNGDEQMGGLAVEEEKGVIIHDDD</sequence>
<dbReference type="GO" id="GO:0005730">
    <property type="term" value="C:nucleolus"/>
    <property type="evidence" value="ECO:0007669"/>
    <property type="project" value="TreeGrafter"/>
</dbReference>
<feature type="compositionally biased region" description="Basic and acidic residues" evidence="1">
    <location>
        <begin position="92"/>
        <end position="128"/>
    </location>
</feature>
<evidence type="ECO:0000313" key="3">
    <source>
        <dbReference type="Proteomes" id="UP000178912"/>
    </source>
</evidence>
<accession>A0A1E1L8N6</accession>
<dbReference type="InterPro" id="IPR009548">
    <property type="entry name" value="Prkrip1"/>
</dbReference>
<dbReference type="Proteomes" id="UP000178912">
    <property type="component" value="Unassembled WGS sequence"/>
</dbReference>
<name>A0A1E1L8N6_9HELO</name>
<dbReference type="PANTHER" id="PTHR13507:SF0">
    <property type="entry name" value="PRKR-INTERACTING PROTEIN 1"/>
    <property type="match status" value="1"/>
</dbReference>
<feature type="region of interest" description="Disordered" evidence="1">
    <location>
        <begin position="1"/>
        <end position="204"/>
    </location>
</feature>
<dbReference type="OrthoDB" id="10067079at2759"/>
<feature type="compositionally biased region" description="Polar residues" evidence="1">
    <location>
        <begin position="1"/>
        <end position="11"/>
    </location>
</feature>
<dbReference type="PANTHER" id="PTHR13507">
    <property type="entry name" value="PRKR-INTERACTING PROTEIN 1"/>
    <property type="match status" value="1"/>
</dbReference>
<dbReference type="EMBL" id="FJUX01000090">
    <property type="protein sequence ID" value="CZT06910.1"/>
    <property type="molecule type" value="Genomic_DNA"/>
</dbReference>
<proteinExistence type="predicted"/>
<evidence type="ECO:0000256" key="1">
    <source>
        <dbReference type="SAM" id="MobiDB-lite"/>
    </source>
</evidence>
<gene>
    <name evidence="2" type="ORF">RAG0_12513</name>
</gene>
<dbReference type="GO" id="GO:0019901">
    <property type="term" value="F:protein kinase binding"/>
    <property type="evidence" value="ECO:0007669"/>
    <property type="project" value="TreeGrafter"/>
</dbReference>
<feature type="compositionally biased region" description="Polar residues" evidence="1">
    <location>
        <begin position="51"/>
        <end position="62"/>
    </location>
</feature>
<reference evidence="3" key="1">
    <citation type="submission" date="2016-03" db="EMBL/GenBank/DDBJ databases">
        <authorList>
            <person name="Guldener U."/>
        </authorList>
    </citation>
    <scope>NUCLEOTIDE SEQUENCE [LARGE SCALE GENOMIC DNA]</scope>
    <source>
        <strain evidence="3">04CH-RAC-A.6.1</strain>
    </source>
</reference>
<organism evidence="2 3">
    <name type="scientific">Rhynchosporium agropyri</name>
    <dbReference type="NCBI Taxonomy" id="914238"/>
    <lineage>
        <taxon>Eukaryota</taxon>
        <taxon>Fungi</taxon>
        <taxon>Dikarya</taxon>
        <taxon>Ascomycota</taxon>
        <taxon>Pezizomycotina</taxon>
        <taxon>Leotiomycetes</taxon>
        <taxon>Helotiales</taxon>
        <taxon>Ploettnerulaceae</taxon>
        <taxon>Rhynchosporium</taxon>
    </lineage>
</organism>
<keyword evidence="3" id="KW-1185">Reference proteome</keyword>